<dbReference type="InterPro" id="IPR036291">
    <property type="entry name" value="NAD(P)-bd_dom_sf"/>
</dbReference>
<dbReference type="InterPro" id="IPR002347">
    <property type="entry name" value="SDR_fam"/>
</dbReference>
<dbReference type="OrthoDB" id="9809287at2"/>
<dbReference type="CDD" id="cd05355">
    <property type="entry name" value="SDR_c1"/>
    <property type="match status" value="1"/>
</dbReference>
<dbReference type="PANTHER" id="PTHR48107">
    <property type="entry name" value="NADPH-DEPENDENT ALDEHYDE REDUCTASE-LIKE PROTEIN, CHLOROPLASTIC-RELATED"/>
    <property type="match status" value="1"/>
</dbReference>
<dbReference type="FunFam" id="3.40.50.720:FF:000097">
    <property type="entry name" value="SDR family oxidoreductase"/>
    <property type="match status" value="1"/>
</dbReference>
<protein>
    <submittedName>
        <fullName evidence="4">Oxidoreductase</fullName>
    </submittedName>
</protein>
<comment type="similarity">
    <text evidence="1">Belongs to the short-chain dehydrogenases/reductases (SDR) family.</text>
</comment>
<organism evidence="4 5">
    <name type="scientific">Cellulomonas carbonis T26</name>
    <dbReference type="NCBI Taxonomy" id="947969"/>
    <lineage>
        <taxon>Bacteria</taxon>
        <taxon>Bacillati</taxon>
        <taxon>Actinomycetota</taxon>
        <taxon>Actinomycetes</taxon>
        <taxon>Micrococcales</taxon>
        <taxon>Cellulomonadaceae</taxon>
        <taxon>Cellulomonas</taxon>
    </lineage>
</organism>
<evidence type="ECO:0000313" key="5">
    <source>
        <dbReference type="Proteomes" id="UP000029839"/>
    </source>
</evidence>
<dbReference type="Proteomes" id="UP000029839">
    <property type="component" value="Unassembled WGS sequence"/>
</dbReference>
<feature type="compositionally biased region" description="Low complexity" evidence="3">
    <location>
        <begin position="1"/>
        <end position="15"/>
    </location>
</feature>
<dbReference type="Gene3D" id="3.40.50.720">
    <property type="entry name" value="NAD(P)-binding Rossmann-like Domain"/>
    <property type="match status" value="1"/>
</dbReference>
<proteinExistence type="inferred from homology"/>
<reference evidence="4 5" key="2">
    <citation type="journal article" date="2015" name="Stand. Genomic Sci.">
        <title>Draft genome sequence of Cellulomonas carbonis T26(T) and comparative analysis of six Cellulomonas genomes.</title>
        <authorList>
            <person name="Zhuang W."/>
            <person name="Zhang S."/>
            <person name="Xia X."/>
            <person name="Wang G."/>
        </authorList>
    </citation>
    <scope>NUCLEOTIDE SEQUENCE [LARGE SCALE GENOMIC DNA]</scope>
    <source>
        <strain evidence="4 5">T26</strain>
    </source>
</reference>
<evidence type="ECO:0000256" key="3">
    <source>
        <dbReference type="SAM" id="MobiDB-lite"/>
    </source>
</evidence>
<dbReference type="RefSeq" id="WP_043607212.1">
    <property type="nucleotide sequence ID" value="NZ_AXCY01000053.1"/>
</dbReference>
<dbReference type="PROSITE" id="PS00061">
    <property type="entry name" value="ADH_SHORT"/>
    <property type="match status" value="1"/>
</dbReference>
<comment type="caution">
    <text evidence="4">The sequence shown here is derived from an EMBL/GenBank/DDBJ whole genome shotgun (WGS) entry which is preliminary data.</text>
</comment>
<dbReference type="PANTHER" id="PTHR48107:SF16">
    <property type="entry name" value="NADPH-DEPENDENT ALDEHYDE REDUCTASE 1, CHLOROPLASTIC"/>
    <property type="match status" value="1"/>
</dbReference>
<dbReference type="InterPro" id="IPR020904">
    <property type="entry name" value="Sc_DH/Rdtase_CS"/>
</dbReference>
<evidence type="ECO:0000256" key="1">
    <source>
        <dbReference type="ARBA" id="ARBA00006484"/>
    </source>
</evidence>
<dbReference type="PRINTS" id="PR00080">
    <property type="entry name" value="SDRFAMILY"/>
</dbReference>
<feature type="compositionally biased region" description="Basic and acidic residues" evidence="3">
    <location>
        <begin position="32"/>
        <end position="51"/>
    </location>
</feature>
<dbReference type="Pfam" id="PF13561">
    <property type="entry name" value="adh_short_C2"/>
    <property type="match status" value="1"/>
</dbReference>
<sequence>MSDQTTPQDPTQQHDTSPESDTIPHPGLTSQMDDKPDHGEESYRGSGRLEGRRAVITGGDSGIGRAVAIAYAREGADVLISYLPEEQEDADETARWVRDAGRKAVLVPGDIRSEEQCQEIVDTAVRELGGIDVLVNNAAYQMAQENGIEDITTEQLDRVMKTNIYAMFWLTKAALKVMDEGGSIINTSSIQGYQPSPQLLDYAVTKAGIINFTRGLAQQLAERGIRVNTVAPGPIWTPLIPATMPEGKVESFGEDTPEGRPGQPAELAPAFVFFASQESSYTTGQRLGVAGGKMMP</sequence>
<name>A0A0A0BQY1_9CELL</name>
<reference evidence="4 5" key="1">
    <citation type="submission" date="2013-08" db="EMBL/GenBank/DDBJ databases">
        <title>Genome sequencing of Cellulomonas carbonis T26.</title>
        <authorList>
            <person name="Chen F."/>
            <person name="Li Y."/>
            <person name="Wang G."/>
        </authorList>
    </citation>
    <scope>NUCLEOTIDE SEQUENCE [LARGE SCALE GENOMIC DNA]</scope>
    <source>
        <strain evidence="4 5">T26</strain>
    </source>
</reference>
<keyword evidence="2" id="KW-0560">Oxidoreductase</keyword>
<dbReference type="EMBL" id="AXCY01000053">
    <property type="protein sequence ID" value="KGM10345.1"/>
    <property type="molecule type" value="Genomic_DNA"/>
</dbReference>
<gene>
    <name evidence="4" type="ORF">N868_15585</name>
</gene>
<dbReference type="PRINTS" id="PR00081">
    <property type="entry name" value="GDHRDH"/>
</dbReference>
<evidence type="ECO:0000313" key="4">
    <source>
        <dbReference type="EMBL" id="KGM10345.1"/>
    </source>
</evidence>
<dbReference type="GO" id="GO:0016614">
    <property type="term" value="F:oxidoreductase activity, acting on CH-OH group of donors"/>
    <property type="evidence" value="ECO:0007669"/>
    <property type="project" value="UniProtKB-ARBA"/>
</dbReference>
<keyword evidence="5" id="KW-1185">Reference proteome</keyword>
<dbReference type="SUPFAM" id="SSF51735">
    <property type="entry name" value="NAD(P)-binding Rossmann-fold domains"/>
    <property type="match status" value="1"/>
</dbReference>
<feature type="region of interest" description="Disordered" evidence="3">
    <location>
        <begin position="1"/>
        <end position="51"/>
    </location>
</feature>
<evidence type="ECO:0000256" key="2">
    <source>
        <dbReference type="ARBA" id="ARBA00023002"/>
    </source>
</evidence>
<dbReference type="AlphaFoldDB" id="A0A0A0BQY1"/>
<accession>A0A0A0BQY1</accession>